<organism evidence="2 3">
    <name type="scientific">Phialocephala subalpina</name>
    <dbReference type="NCBI Taxonomy" id="576137"/>
    <lineage>
        <taxon>Eukaryota</taxon>
        <taxon>Fungi</taxon>
        <taxon>Dikarya</taxon>
        <taxon>Ascomycota</taxon>
        <taxon>Pezizomycotina</taxon>
        <taxon>Leotiomycetes</taxon>
        <taxon>Helotiales</taxon>
        <taxon>Mollisiaceae</taxon>
        <taxon>Phialocephala</taxon>
        <taxon>Phialocephala fortinii species complex</taxon>
    </lineage>
</organism>
<dbReference type="OrthoDB" id="3598674at2759"/>
<dbReference type="AlphaFoldDB" id="A0A1L7X1H7"/>
<dbReference type="STRING" id="576137.A0A1L7X1H7"/>
<accession>A0A1L7X1H7</accession>
<dbReference type="PANTHER" id="PTHR24148:SF64">
    <property type="entry name" value="HETEROKARYON INCOMPATIBILITY DOMAIN-CONTAINING PROTEIN"/>
    <property type="match status" value="1"/>
</dbReference>
<dbReference type="EMBL" id="FJOG01000012">
    <property type="protein sequence ID" value="CZR58878.1"/>
    <property type="molecule type" value="Genomic_DNA"/>
</dbReference>
<dbReference type="Pfam" id="PF06985">
    <property type="entry name" value="HET"/>
    <property type="match status" value="1"/>
</dbReference>
<protein>
    <recommendedName>
        <fullName evidence="1">Heterokaryon incompatibility domain-containing protein</fullName>
    </recommendedName>
</protein>
<reference evidence="2 3" key="1">
    <citation type="submission" date="2016-03" db="EMBL/GenBank/DDBJ databases">
        <authorList>
            <person name="Ploux O."/>
        </authorList>
    </citation>
    <scope>NUCLEOTIDE SEQUENCE [LARGE SCALE GENOMIC DNA]</scope>
    <source>
        <strain evidence="2 3">UAMH 11012</strain>
    </source>
</reference>
<dbReference type="PANTHER" id="PTHR24148">
    <property type="entry name" value="ANKYRIN REPEAT DOMAIN-CONTAINING PROTEIN 39 HOMOLOG-RELATED"/>
    <property type="match status" value="1"/>
</dbReference>
<gene>
    <name evidence="2" type="ORF">PAC_08770</name>
</gene>
<evidence type="ECO:0000313" key="2">
    <source>
        <dbReference type="EMBL" id="CZR58878.1"/>
    </source>
</evidence>
<feature type="domain" description="Heterokaryon incompatibility" evidence="1">
    <location>
        <begin position="46"/>
        <end position="189"/>
    </location>
</feature>
<dbReference type="InterPro" id="IPR010730">
    <property type="entry name" value="HET"/>
</dbReference>
<dbReference type="InterPro" id="IPR052895">
    <property type="entry name" value="HetReg/Transcr_Mod"/>
</dbReference>
<proteinExistence type="predicted"/>
<keyword evidence="3" id="KW-1185">Reference proteome</keyword>
<evidence type="ECO:0000259" key="1">
    <source>
        <dbReference type="Pfam" id="PF06985"/>
    </source>
</evidence>
<evidence type="ECO:0000313" key="3">
    <source>
        <dbReference type="Proteomes" id="UP000184330"/>
    </source>
</evidence>
<name>A0A1L7X1H7_9HELO</name>
<sequence length="588" mass="67044">MKVFASDYQALQEKDEIRLLYLHPGSSSDPIKCTITHARLSSKPVYEALSYMWGDEPESRVIVLDDRSRRIRENLWYALYHLRNPDILRTLWVDAICIDQNKNSERNHQVSQMGIIYSEAVRVCVWLGKSTPSIAHAMDFLNRNFSAQDRFTEPAHEFPFKFNFYDNPWLDFACLADLPYWRRLWIIQEVSLAAEIMIYCWDMIVPWETLCRCIDGLLSHPSYHGFFRHTPLWTIYEQRQKFRLESLSQRPSLQELVRVYNKVQCSDVRDRAYGLYSLVSPCCSGAVPVDYACSNFELCRRILAHELSHHIQPQHQYSISYSIIHVSARLHEELHGTTPWRDDSVRNDVEQPGLPDTIPSRLDMRLRLRGTVVARISDVTPCIQMIAFDETWMLPDTVLANQNRVPAGLDAERTLRIRRAVDLVGLLPSVYVSDVSYGIGNGDTNLSVHPDIPQLSNNPSRNPLLGYASEYSKTLLSATNSVAFCERSGAIGFCPAGAGVGDFVCRTKGDALIVVSERADNYMVVGRALLLHKHALMSLPLPPRGSNDATSFEFDIGLDDLQMLTRMSQCDLDRVTGRQKNIIVGVRD</sequence>
<dbReference type="Proteomes" id="UP000184330">
    <property type="component" value="Unassembled WGS sequence"/>
</dbReference>